<gene>
    <name evidence="1" type="ORF">GALL_355700</name>
</gene>
<evidence type="ECO:0000313" key="1">
    <source>
        <dbReference type="EMBL" id="OIQ82638.1"/>
    </source>
</evidence>
<comment type="caution">
    <text evidence="1">The sequence shown here is derived from an EMBL/GenBank/DDBJ whole genome shotgun (WGS) entry which is preliminary data.</text>
</comment>
<proteinExistence type="predicted"/>
<accession>A0A1J5QGH9</accession>
<dbReference type="EMBL" id="MLJW01000782">
    <property type="protein sequence ID" value="OIQ82638.1"/>
    <property type="molecule type" value="Genomic_DNA"/>
</dbReference>
<dbReference type="AlphaFoldDB" id="A0A1J5QGH9"/>
<sequence length="328" mass="36606">MVEEGAAVGRAVERPAGGVQHSPRARLLRADFPQLLQAYRVALRIAPGVEPVARDQLAPELAARAFGEHRVFRAQLHAKLEVRPWFAVAAHAHIAGGDAAHDTGVVDQQLGGGEAGEDLDAQAFGLLRQPAHDVAQADDVIAVVAEAIGLQRRRHRARAAAAEKQEQILGDWLQQRRALRLPVGQQLVERARVHDRARQDVRARLGSFLQHADRDLALLLRGELLEPYRAGQPGRACADDDHVVLHRLARTVLFKNVLRRHHGLHRLLRRIVGGRQKNGTTVRFSMPDPSPPRAARRCARVTREAQAERRAKHTEVTSRFFLYRRFVK</sequence>
<reference evidence="1" key="1">
    <citation type="submission" date="2016-10" db="EMBL/GenBank/DDBJ databases">
        <title>Sequence of Gallionella enrichment culture.</title>
        <authorList>
            <person name="Poehlein A."/>
            <person name="Muehling M."/>
            <person name="Daniel R."/>
        </authorList>
    </citation>
    <scope>NUCLEOTIDE SEQUENCE</scope>
</reference>
<organism evidence="1">
    <name type="scientific">mine drainage metagenome</name>
    <dbReference type="NCBI Taxonomy" id="410659"/>
    <lineage>
        <taxon>unclassified sequences</taxon>
        <taxon>metagenomes</taxon>
        <taxon>ecological metagenomes</taxon>
    </lineage>
</organism>
<name>A0A1J5QGH9_9ZZZZ</name>
<protein>
    <submittedName>
        <fullName evidence="1">Uncharacterized protein</fullName>
    </submittedName>
</protein>